<organism evidence="1 2">
    <name type="scientific">Rhizobium gallicum bv. gallicum R602sp</name>
    <dbReference type="NCBI Taxonomy" id="1041138"/>
    <lineage>
        <taxon>Bacteria</taxon>
        <taxon>Pseudomonadati</taxon>
        <taxon>Pseudomonadota</taxon>
        <taxon>Alphaproteobacteria</taxon>
        <taxon>Hyphomicrobiales</taxon>
        <taxon>Rhizobiaceae</taxon>
        <taxon>Rhizobium/Agrobacterium group</taxon>
        <taxon>Rhizobium</taxon>
    </lineage>
</organism>
<dbReference type="KEGG" id="rga:RGR602_PC01416"/>
<name>A0A0B4XG74_9HYPH</name>
<reference evidence="1 2" key="1">
    <citation type="submission" date="2013-11" db="EMBL/GenBank/DDBJ databases">
        <title>Complete genome sequence of Rhizobium gallicum bv. gallicum R602.</title>
        <authorList>
            <person name="Bustos P."/>
            <person name="Santamaria R.I."/>
            <person name="Lozano L."/>
            <person name="Acosta J.L."/>
            <person name="Ormeno-Orrillo E."/>
            <person name="Rogel M.A."/>
            <person name="Romero D."/>
            <person name="Cevallos M.A."/>
            <person name="Martinez-Romero E."/>
            <person name="Gonzalez V."/>
        </authorList>
    </citation>
    <scope>NUCLEOTIDE SEQUENCE [LARGE SCALE GENOMIC DNA]</scope>
    <source>
        <strain evidence="1 2">R602</strain>
        <plasmid evidence="1 2">pRgalR602c</plasmid>
    </source>
</reference>
<geneLocation type="plasmid" evidence="1 2">
    <name>pRgalR602c</name>
</geneLocation>
<gene>
    <name evidence="1" type="ORF">RGR602_PC01416</name>
</gene>
<protein>
    <submittedName>
        <fullName evidence="1">Uncharacterized protein</fullName>
    </submittedName>
</protein>
<dbReference type="HOGENOM" id="CLU_3121917_0_0_5"/>
<keyword evidence="2" id="KW-1185">Reference proteome</keyword>
<proteinExistence type="predicted"/>
<evidence type="ECO:0000313" key="1">
    <source>
        <dbReference type="EMBL" id="AJD45442.1"/>
    </source>
</evidence>
<dbReference type="EMBL" id="CP006880">
    <property type="protein sequence ID" value="AJD45442.1"/>
    <property type="molecule type" value="Genomic_DNA"/>
</dbReference>
<dbReference type="AlphaFoldDB" id="A0A0B4XG74"/>
<accession>A0A0B4XG74</accession>
<sequence length="50" mass="5759">MKQGGFERRALRKCACGLRSMLTLGDIQQKIIRSYIRERGSRADPFEEDA</sequence>
<keyword evidence="1" id="KW-0614">Plasmid</keyword>
<dbReference type="Proteomes" id="UP000031368">
    <property type="component" value="Plasmid pRgalR602c"/>
</dbReference>
<evidence type="ECO:0000313" key="2">
    <source>
        <dbReference type="Proteomes" id="UP000031368"/>
    </source>
</evidence>